<keyword evidence="1" id="KW-0689">Ribosomal protein</keyword>
<dbReference type="VEuPathDB" id="TrichDB:TVAG_306190"/>
<dbReference type="STRING" id="5722.A2F601"/>
<dbReference type="AlphaFoldDB" id="A2F601"/>
<evidence type="ECO:0000313" key="3">
    <source>
        <dbReference type="EMBL" id="EAX99682.1"/>
    </source>
</evidence>
<organism evidence="3 4">
    <name type="scientific">Trichomonas vaginalis (strain ATCC PRA-98 / G3)</name>
    <dbReference type="NCBI Taxonomy" id="412133"/>
    <lineage>
        <taxon>Eukaryota</taxon>
        <taxon>Metamonada</taxon>
        <taxon>Parabasalia</taxon>
        <taxon>Trichomonadida</taxon>
        <taxon>Trichomonadidae</taxon>
        <taxon>Trichomonas</taxon>
    </lineage>
</organism>
<dbReference type="InParanoid" id="A2F601"/>
<dbReference type="VEuPathDB" id="TrichDB:TVAGG3_1053930"/>
<accession>A2F601</accession>
<dbReference type="OrthoDB" id="414863at2759"/>
<dbReference type="Gene3D" id="3.40.50.10490">
    <property type="entry name" value="Glucose-6-phosphate isomerase like protein, domain 1"/>
    <property type="match status" value="1"/>
</dbReference>
<dbReference type="KEGG" id="tva:4757495"/>
<dbReference type="GO" id="GO:0003735">
    <property type="term" value="F:structural constituent of ribosome"/>
    <property type="evidence" value="ECO:0007669"/>
    <property type="project" value="InterPro"/>
</dbReference>
<evidence type="ECO:0000256" key="2">
    <source>
        <dbReference type="ARBA" id="ARBA00023274"/>
    </source>
</evidence>
<dbReference type="PANTHER" id="PTHR11489">
    <property type="entry name" value="40S RIBOSOMAL PROTEIN SA"/>
    <property type="match status" value="1"/>
</dbReference>
<sequence length="88" mass="9988">MSLLMWLLTREVLCLRGALTRTQEWSVIPDLFFYRDAADEAKITEALEAEDEETVSEEGAIINAAVPKSEIKAGATNEEWENKQEWDA</sequence>
<dbReference type="GO" id="GO:0015935">
    <property type="term" value="C:small ribosomal subunit"/>
    <property type="evidence" value="ECO:0007669"/>
    <property type="project" value="InterPro"/>
</dbReference>
<evidence type="ECO:0000256" key="1">
    <source>
        <dbReference type="ARBA" id="ARBA00022980"/>
    </source>
</evidence>
<gene>
    <name evidence="3" type="ORF">TVAG_417500</name>
</gene>
<name>A2F601_TRIV3</name>
<evidence type="ECO:0008006" key="5">
    <source>
        <dbReference type="Google" id="ProtNLM"/>
    </source>
</evidence>
<dbReference type="GO" id="GO:0006412">
    <property type="term" value="P:translation"/>
    <property type="evidence" value="ECO:0007669"/>
    <property type="project" value="InterPro"/>
</dbReference>
<reference evidence="3" key="1">
    <citation type="submission" date="2006-10" db="EMBL/GenBank/DDBJ databases">
        <authorList>
            <person name="Amadeo P."/>
            <person name="Zhao Q."/>
            <person name="Wortman J."/>
            <person name="Fraser-Liggett C."/>
            <person name="Carlton J."/>
        </authorList>
    </citation>
    <scope>NUCLEOTIDE SEQUENCE</scope>
    <source>
        <strain evidence="3">G3</strain>
    </source>
</reference>
<dbReference type="RefSeq" id="XP_001312612.1">
    <property type="nucleotide sequence ID" value="XM_001312611.1"/>
</dbReference>
<dbReference type="EMBL" id="DS113629">
    <property type="protein sequence ID" value="EAX99682.1"/>
    <property type="molecule type" value="Genomic_DNA"/>
</dbReference>
<dbReference type="InterPro" id="IPR005707">
    <property type="entry name" value="Ribosomal_uS2_euk/arc"/>
</dbReference>
<keyword evidence="2" id="KW-0687">Ribonucleoprotein</keyword>
<keyword evidence="4" id="KW-1185">Reference proteome</keyword>
<reference evidence="3" key="2">
    <citation type="journal article" date="2007" name="Science">
        <title>Draft genome sequence of the sexually transmitted pathogen Trichomonas vaginalis.</title>
        <authorList>
            <person name="Carlton J.M."/>
            <person name="Hirt R.P."/>
            <person name="Silva J.C."/>
            <person name="Delcher A.L."/>
            <person name="Schatz M."/>
            <person name="Zhao Q."/>
            <person name="Wortman J.R."/>
            <person name="Bidwell S.L."/>
            <person name="Alsmark U.C.M."/>
            <person name="Besteiro S."/>
            <person name="Sicheritz-Ponten T."/>
            <person name="Noel C.J."/>
            <person name="Dacks J.B."/>
            <person name="Foster P.G."/>
            <person name="Simillion C."/>
            <person name="Van de Peer Y."/>
            <person name="Miranda-Saavedra D."/>
            <person name="Barton G.J."/>
            <person name="Westrop G.D."/>
            <person name="Mueller S."/>
            <person name="Dessi D."/>
            <person name="Fiori P.L."/>
            <person name="Ren Q."/>
            <person name="Paulsen I."/>
            <person name="Zhang H."/>
            <person name="Bastida-Corcuera F.D."/>
            <person name="Simoes-Barbosa A."/>
            <person name="Brown M.T."/>
            <person name="Hayes R.D."/>
            <person name="Mukherjee M."/>
            <person name="Okumura C.Y."/>
            <person name="Schneider R."/>
            <person name="Smith A.J."/>
            <person name="Vanacova S."/>
            <person name="Villalvazo M."/>
            <person name="Haas B.J."/>
            <person name="Pertea M."/>
            <person name="Feldblyum T.V."/>
            <person name="Utterback T.R."/>
            <person name="Shu C.L."/>
            <person name="Osoegawa K."/>
            <person name="de Jong P.J."/>
            <person name="Hrdy I."/>
            <person name="Horvathova L."/>
            <person name="Zubacova Z."/>
            <person name="Dolezal P."/>
            <person name="Malik S.B."/>
            <person name="Logsdon J.M. Jr."/>
            <person name="Henze K."/>
            <person name="Gupta A."/>
            <person name="Wang C.C."/>
            <person name="Dunne R.L."/>
            <person name="Upcroft J.A."/>
            <person name="Upcroft P."/>
            <person name="White O."/>
            <person name="Salzberg S.L."/>
            <person name="Tang P."/>
            <person name="Chiu C.-H."/>
            <person name="Lee Y.-S."/>
            <person name="Embley T.M."/>
            <person name="Coombs G.H."/>
            <person name="Mottram J.C."/>
            <person name="Tachezy J."/>
            <person name="Fraser-Liggett C.M."/>
            <person name="Johnson P.J."/>
        </authorList>
    </citation>
    <scope>NUCLEOTIDE SEQUENCE [LARGE SCALE GENOMIC DNA]</scope>
    <source>
        <strain evidence="3">G3</strain>
    </source>
</reference>
<protein>
    <recommendedName>
        <fullName evidence="5">40S ribosomal protein SA</fullName>
    </recommendedName>
</protein>
<proteinExistence type="predicted"/>
<evidence type="ECO:0000313" key="4">
    <source>
        <dbReference type="Proteomes" id="UP000001542"/>
    </source>
</evidence>
<dbReference type="Proteomes" id="UP000001542">
    <property type="component" value="Unassembled WGS sequence"/>
</dbReference>